<gene>
    <name evidence="3" type="ORF">J1836_006145</name>
    <name evidence="2" type="ORF">J1836_06680</name>
</gene>
<reference evidence="2 4" key="1">
    <citation type="submission" date="2021-03" db="EMBL/GenBank/DDBJ databases">
        <title>Draft genome and methylome analysis of Thiotrix fructosivoruns ATCC 49748.</title>
        <authorList>
            <person name="Fomenkov A."/>
            <person name="Grabovich M.Y."/>
            <person name="Roberts R.J."/>
        </authorList>
    </citation>
    <scope>NUCLEOTIDE SEQUENCE [LARGE SCALE GENOMIC DNA]</scope>
    <source>
        <strain evidence="2 4">ATCC 49748</strain>
    </source>
</reference>
<evidence type="ECO:0000259" key="1">
    <source>
        <dbReference type="Pfam" id="PF11563"/>
    </source>
</evidence>
<proteinExistence type="predicted"/>
<dbReference type="InterPro" id="IPR009050">
    <property type="entry name" value="Globin-like_sf"/>
</dbReference>
<keyword evidence="4" id="KW-1185">Reference proteome</keyword>
<organism evidence="3">
    <name type="scientific">Thiothrix fructosivorans</name>
    <dbReference type="NCBI Taxonomy" id="111770"/>
    <lineage>
        <taxon>Bacteria</taxon>
        <taxon>Pseudomonadati</taxon>
        <taxon>Pseudomonadota</taxon>
        <taxon>Gammaproteobacteria</taxon>
        <taxon>Thiotrichales</taxon>
        <taxon>Thiotrichaceae</taxon>
        <taxon>Thiothrix</taxon>
    </lineage>
</organism>
<dbReference type="EMBL" id="JAFMPM010000006">
    <property type="protein sequence ID" value="MBO0612614.1"/>
    <property type="molecule type" value="Genomic_DNA"/>
</dbReference>
<evidence type="ECO:0000313" key="4">
    <source>
        <dbReference type="Proteomes" id="UP000664466"/>
    </source>
</evidence>
<protein>
    <submittedName>
        <fullName evidence="3">Globin domain-containing protein</fullName>
    </submittedName>
</protein>
<dbReference type="RefSeq" id="WP_207250309.1">
    <property type="nucleotide sequence ID" value="NZ_JAFMPM010000006.1"/>
</dbReference>
<feature type="domain" description="Globin-sensor" evidence="1">
    <location>
        <begin position="21"/>
        <end position="156"/>
    </location>
</feature>
<dbReference type="InterPro" id="IPR012292">
    <property type="entry name" value="Globin/Proto"/>
</dbReference>
<dbReference type="Proteomes" id="UP000664466">
    <property type="component" value="Unassembled WGS sequence"/>
</dbReference>
<evidence type="ECO:0000313" key="3">
    <source>
        <dbReference type="EMBL" id="QTX11915.1"/>
    </source>
</evidence>
<dbReference type="GO" id="GO:0020037">
    <property type="term" value="F:heme binding"/>
    <property type="evidence" value="ECO:0007669"/>
    <property type="project" value="InterPro"/>
</dbReference>
<sequence>MNLTDMTQRILETIPAILIPTAADGVLLQRYQGFFKQCEAPLIKGFYDLIYSDAATQQHINPKDRAMRENTLRQWYQVTTGGHFDEHYWAWQALIGIVHVKHNIPNPAMLGMWAWMINYIQTHLLEEFPPAEALAVIQVFQKLQATVCSLIVESFIMTQQEAISRASGLNKAILGRFIHIEIDTLLSQGRAILHDKVQQVAA</sequence>
<evidence type="ECO:0000313" key="2">
    <source>
        <dbReference type="EMBL" id="MBO0612614.1"/>
    </source>
</evidence>
<dbReference type="Gene3D" id="1.10.490.10">
    <property type="entry name" value="Globins"/>
    <property type="match status" value="1"/>
</dbReference>
<dbReference type="Pfam" id="PF11563">
    <property type="entry name" value="Protoglobin"/>
    <property type="match status" value="1"/>
</dbReference>
<dbReference type="SUPFAM" id="SSF46458">
    <property type="entry name" value="Globin-like"/>
    <property type="match status" value="1"/>
</dbReference>
<name>A0A8B0SLF7_9GAMM</name>
<dbReference type="InterPro" id="IPR044398">
    <property type="entry name" value="Globin-sensor_dom"/>
</dbReference>
<dbReference type="GO" id="GO:0019825">
    <property type="term" value="F:oxygen binding"/>
    <property type="evidence" value="ECO:0007669"/>
    <property type="project" value="InterPro"/>
</dbReference>
<accession>A0A8B0SLF7</accession>
<dbReference type="EMBL" id="CP072748">
    <property type="protein sequence ID" value="QTX11915.1"/>
    <property type="molecule type" value="Genomic_DNA"/>
</dbReference>
<dbReference type="AlphaFoldDB" id="A0A8B0SLF7"/>
<reference evidence="3" key="2">
    <citation type="submission" date="2021-04" db="EMBL/GenBank/DDBJ databases">
        <title>Complete Genome and methylome analysis of Thiothrix fructosivorans ATCC 49748.</title>
        <authorList>
            <person name="Fomenkov A."/>
            <person name="Sun L."/>
            <person name="Vincze T."/>
            <person name="Grabovich M.Y."/>
            <person name="Roberts R.J."/>
        </authorList>
    </citation>
    <scope>NUCLEOTIDE SEQUENCE</scope>
    <source>
        <strain evidence="3">ATCC 49748</strain>
    </source>
</reference>